<organism evidence="2 3">
    <name type="scientific">Anisakis simplex</name>
    <name type="common">Herring worm</name>
    <dbReference type="NCBI Taxonomy" id="6269"/>
    <lineage>
        <taxon>Eukaryota</taxon>
        <taxon>Metazoa</taxon>
        <taxon>Ecdysozoa</taxon>
        <taxon>Nematoda</taxon>
        <taxon>Chromadorea</taxon>
        <taxon>Rhabditida</taxon>
        <taxon>Spirurina</taxon>
        <taxon>Ascaridomorpha</taxon>
        <taxon>Ascaridoidea</taxon>
        <taxon>Anisakidae</taxon>
        <taxon>Anisakis</taxon>
        <taxon>Anisakis simplex complex</taxon>
    </lineage>
</organism>
<dbReference type="PANTHER" id="PTHR11941:SF27">
    <property type="entry name" value="ETHYLMALONYL-COA DECARBOXYLASE"/>
    <property type="match status" value="1"/>
</dbReference>
<dbReference type="InterPro" id="IPR029045">
    <property type="entry name" value="ClpP/crotonase-like_dom_sf"/>
</dbReference>
<keyword evidence="3" id="KW-1185">Reference proteome</keyword>
<dbReference type="SUPFAM" id="SSF52096">
    <property type="entry name" value="ClpP/crotonase"/>
    <property type="match status" value="2"/>
</dbReference>
<dbReference type="Pfam" id="PF00378">
    <property type="entry name" value="ECH_1"/>
    <property type="match status" value="1"/>
</dbReference>
<proteinExistence type="predicted"/>
<name>A0A3P6N5T7_ANISI</name>
<dbReference type="CDD" id="cd06558">
    <property type="entry name" value="crotonase-like"/>
    <property type="match status" value="1"/>
</dbReference>
<dbReference type="AlphaFoldDB" id="A0A3P6N5T7"/>
<dbReference type="EMBL" id="UYRR01003953">
    <property type="protein sequence ID" value="VDK20616.1"/>
    <property type="molecule type" value="Genomic_DNA"/>
</dbReference>
<dbReference type="Proteomes" id="UP000267096">
    <property type="component" value="Unassembled WGS sequence"/>
</dbReference>
<sequence length="290" mass="32208">MVLTNASGRNAMTGRMFLDLERIVQELGAWPAGKLVIVSGANGQFCSGGDLRIMKRLCDPHSGYTMHRFMSDLLRKFRRLPQLSLAKVEGWAIGGGAELTCTCDLRAFHVNSRFGYVQSKVSGWSFSVLWFAGASGNGRGKERLRPLVGYFLTIRPRPFRQAPPTIGVTPGWGTALDFFRIVGRARATEMLAMGTVLKGAELAGKGRGLANLVYSSEAEFEEYVNKLLVNNVTLLRSIKKLALVHDLNDNNININNIYNNNNNINNNNNVENMDLEGKKSFLDREVFCEN</sequence>
<gene>
    <name evidence="2" type="ORF">ASIM_LOCUS2789</name>
</gene>
<protein>
    <submittedName>
        <fullName evidence="2">Uncharacterized protein</fullName>
    </submittedName>
</protein>
<dbReference type="GO" id="GO:0016829">
    <property type="term" value="F:lyase activity"/>
    <property type="evidence" value="ECO:0007669"/>
    <property type="project" value="UniProtKB-KW"/>
</dbReference>
<accession>A0A3P6N5T7</accession>
<evidence type="ECO:0000313" key="2">
    <source>
        <dbReference type="EMBL" id="VDK20616.1"/>
    </source>
</evidence>
<dbReference type="Gene3D" id="3.90.226.10">
    <property type="entry name" value="2-enoyl-CoA Hydratase, Chain A, domain 1"/>
    <property type="match status" value="1"/>
</dbReference>
<dbReference type="OrthoDB" id="448450at2759"/>
<dbReference type="PANTHER" id="PTHR11941">
    <property type="entry name" value="ENOYL-COA HYDRATASE-RELATED"/>
    <property type="match status" value="1"/>
</dbReference>
<reference evidence="2 3" key="1">
    <citation type="submission" date="2018-11" db="EMBL/GenBank/DDBJ databases">
        <authorList>
            <consortium name="Pathogen Informatics"/>
        </authorList>
    </citation>
    <scope>NUCLEOTIDE SEQUENCE [LARGE SCALE GENOMIC DNA]</scope>
</reference>
<dbReference type="GO" id="GO:0005829">
    <property type="term" value="C:cytosol"/>
    <property type="evidence" value="ECO:0007669"/>
    <property type="project" value="TreeGrafter"/>
</dbReference>
<evidence type="ECO:0000256" key="1">
    <source>
        <dbReference type="ARBA" id="ARBA00023239"/>
    </source>
</evidence>
<feature type="non-terminal residue" evidence="2">
    <location>
        <position position="290"/>
    </location>
</feature>
<dbReference type="InterPro" id="IPR001753">
    <property type="entry name" value="Enoyl-CoA_hydra/iso"/>
</dbReference>
<dbReference type="GO" id="GO:0006635">
    <property type="term" value="P:fatty acid beta-oxidation"/>
    <property type="evidence" value="ECO:0007669"/>
    <property type="project" value="TreeGrafter"/>
</dbReference>
<evidence type="ECO:0000313" key="3">
    <source>
        <dbReference type="Proteomes" id="UP000267096"/>
    </source>
</evidence>
<keyword evidence="1" id="KW-0456">Lyase</keyword>